<dbReference type="SUPFAM" id="SSF53098">
    <property type="entry name" value="Ribonuclease H-like"/>
    <property type="match status" value="1"/>
</dbReference>
<dbReference type="EMBL" id="LR862132">
    <property type="protein sequence ID" value="CAD1837485.1"/>
    <property type="molecule type" value="Genomic_DNA"/>
</dbReference>
<dbReference type="AlphaFoldDB" id="A0A6V7Q3L6"/>
<reference evidence="2" key="1">
    <citation type="submission" date="2020-07" db="EMBL/GenBank/DDBJ databases">
        <authorList>
            <person name="Lin J."/>
        </authorList>
    </citation>
    <scope>NUCLEOTIDE SEQUENCE</scope>
</reference>
<name>A0A6V7Q3L6_ANACO</name>
<sequence>MDFVVGLPRSTGGHDAIWVVVDRLTKSAHILPIHTTWSGDRLAQVYLDEIVRLHGVPKSIVSDRGPRFTSHFWKSLQDALGTRLNFSTAFHPQTDGQSERTIHVMPRDPAYLAEFGRVDRPPNGQSFPSHVLEAIPVELREDLSFEEQPVKTLAREVKKLRNRDIPYVKVLWSNHGEREATWELQSALQERYPHLFQMEP</sequence>
<dbReference type="InterPro" id="IPR001584">
    <property type="entry name" value="Integrase_cat-core"/>
</dbReference>
<dbReference type="PANTHER" id="PTHR35046:SF26">
    <property type="entry name" value="RNA-DIRECTED DNA POLYMERASE"/>
    <property type="match status" value="1"/>
</dbReference>
<dbReference type="InterPro" id="IPR012337">
    <property type="entry name" value="RNaseH-like_sf"/>
</dbReference>
<evidence type="ECO:0000259" key="1">
    <source>
        <dbReference type="PROSITE" id="PS50994"/>
    </source>
</evidence>
<gene>
    <name evidence="2" type="ORF">CB5_LOCUS20696</name>
</gene>
<dbReference type="GO" id="GO:0003676">
    <property type="term" value="F:nucleic acid binding"/>
    <property type="evidence" value="ECO:0007669"/>
    <property type="project" value="InterPro"/>
</dbReference>
<dbReference type="Gene3D" id="3.30.420.10">
    <property type="entry name" value="Ribonuclease H-like superfamily/Ribonuclease H"/>
    <property type="match status" value="1"/>
</dbReference>
<feature type="domain" description="Integrase catalytic" evidence="1">
    <location>
        <begin position="1"/>
        <end position="105"/>
    </location>
</feature>
<evidence type="ECO:0000313" key="2">
    <source>
        <dbReference type="EMBL" id="CAD1837485.1"/>
    </source>
</evidence>
<accession>A0A6V7Q3L6</accession>
<dbReference type="InterPro" id="IPR036397">
    <property type="entry name" value="RNaseH_sf"/>
</dbReference>
<dbReference type="PROSITE" id="PS50994">
    <property type="entry name" value="INTEGRASE"/>
    <property type="match status" value="1"/>
</dbReference>
<protein>
    <recommendedName>
        <fullName evidence="1">Integrase catalytic domain-containing protein</fullName>
    </recommendedName>
</protein>
<organism evidence="2">
    <name type="scientific">Ananas comosus var. bracteatus</name>
    <name type="common">red pineapple</name>
    <dbReference type="NCBI Taxonomy" id="296719"/>
    <lineage>
        <taxon>Eukaryota</taxon>
        <taxon>Viridiplantae</taxon>
        <taxon>Streptophyta</taxon>
        <taxon>Embryophyta</taxon>
        <taxon>Tracheophyta</taxon>
        <taxon>Spermatophyta</taxon>
        <taxon>Magnoliopsida</taxon>
        <taxon>Liliopsida</taxon>
        <taxon>Poales</taxon>
        <taxon>Bromeliaceae</taxon>
        <taxon>Bromelioideae</taxon>
        <taxon>Ananas</taxon>
    </lineage>
</organism>
<proteinExistence type="predicted"/>
<dbReference type="GO" id="GO:0015074">
    <property type="term" value="P:DNA integration"/>
    <property type="evidence" value="ECO:0007669"/>
    <property type="project" value="InterPro"/>
</dbReference>
<dbReference type="PANTHER" id="PTHR35046">
    <property type="entry name" value="ZINC KNUCKLE (CCHC-TYPE) FAMILY PROTEIN"/>
    <property type="match status" value="1"/>
</dbReference>